<sequence length="213" mass="22833">MFKKSIIATTMLLASSTVFAADIDNTNLDISFQGAHFQGAGNQISMLRVPVTNKETGKTQFFDMSAQFAADKNGNLIFKKMSSVKSVAFASANQLVAGHYIDTSGRSWYVDGPSAGADGRLVWVIQMPYVSGTSYNAQVMSGSFSENELTKGLSGSDKLAKKASALNYGVIGGDDIASAAQSGKMISLVRYSSKGVPDRNWTLRMTPEPEKED</sequence>
<comment type="caution">
    <text evidence="2">The sequence shown here is derived from an EMBL/GenBank/DDBJ whole genome shotgun (WGS) entry which is preliminary data.</text>
</comment>
<keyword evidence="3" id="KW-1185">Reference proteome</keyword>
<dbReference type="Proteomes" id="UP000241803">
    <property type="component" value="Unassembled WGS sequence"/>
</dbReference>
<feature type="chain" id="PRO_5015405911" evidence="1">
    <location>
        <begin position="21"/>
        <end position="213"/>
    </location>
</feature>
<protein>
    <submittedName>
        <fullName evidence="2">Uncharacterized protein</fullName>
    </submittedName>
</protein>
<gene>
    <name evidence="2" type="ORF">C9J47_01005</name>
</gene>
<evidence type="ECO:0000313" key="3">
    <source>
        <dbReference type="Proteomes" id="UP000241803"/>
    </source>
</evidence>
<reference evidence="2 3" key="1">
    <citation type="submission" date="2018-03" db="EMBL/GenBank/DDBJ databases">
        <title>Whole genome sequencing of Histamine producing bacteria.</title>
        <authorList>
            <person name="Butler K."/>
        </authorList>
    </citation>
    <scope>NUCLEOTIDE SEQUENCE [LARGE SCALE GENOMIC DNA]</scope>
    <source>
        <strain evidence="2 3">ATCC 19614</strain>
    </source>
</reference>
<keyword evidence="1" id="KW-0732">Signal</keyword>
<feature type="signal peptide" evidence="1">
    <location>
        <begin position="1"/>
        <end position="20"/>
    </location>
</feature>
<accession>A0A2T3LCR7</accession>
<dbReference type="RefSeq" id="WP_107251844.1">
    <property type="nucleotide sequence ID" value="NZ_PYOC01000001.1"/>
</dbReference>
<name>A0A2T3LCR7_9GAMM</name>
<organism evidence="2 3">
    <name type="scientific">Photobacterium indicum</name>
    <dbReference type="NCBI Taxonomy" id="81447"/>
    <lineage>
        <taxon>Bacteria</taxon>
        <taxon>Pseudomonadati</taxon>
        <taxon>Pseudomonadota</taxon>
        <taxon>Gammaproteobacteria</taxon>
        <taxon>Vibrionales</taxon>
        <taxon>Vibrionaceae</taxon>
        <taxon>Photobacterium</taxon>
    </lineage>
</organism>
<proteinExistence type="predicted"/>
<dbReference type="EMBL" id="PYOC01000001">
    <property type="protein sequence ID" value="PSV49182.1"/>
    <property type="molecule type" value="Genomic_DNA"/>
</dbReference>
<dbReference type="AlphaFoldDB" id="A0A2T3LCR7"/>
<evidence type="ECO:0000313" key="2">
    <source>
        <dbReference type="EMBL" id="PSV49182.1"/>
    </source>
</evidence>
<evidence type="ECO:0000256" key="1">
    <source>
        <dbReference type="SAM" id="SignalP"/>
    </source>
</evidence>